<evidence type="ECO:0000313" key="3">
    <source>
        <dbReference type="Proteomes" id="UP000252519"/>
    </source>
</evidence>
<dbReference type="EMBL" id="JOJR01000123">
    <property type="protein sequence ID" value="RCN44672.1"/>
    <property type="molecule type" value="Genomic_DNA"/>
</dbReference>
<gene>
    <name evidence="2" type="ORF">ANCCAN_09317</name>
</gene>
<organism evidence="2 3">
    <name type="scientific">Ancylostoma caninum</name>
    <name type="common">Dog hookworm</name>
    <dbReference type="NCBI Taxonomy" id="29170"/>
    <lineage>
        <taxon>Eukaryota</taxon>
        <taxon>Metazoa</taxon>
        <taxon>Ecdysozoa</taxon>
        <taxon>Nematoda</taxon>
        <taxon>Chromadorea</taxon>
        <taxon>Rhabditida</taxon>
        <taxon>Rhabditina</taxon>
        <taxon>Rhabditomorpha</taxon>
        <taxon>Strongyloidea</taxon>
        <taxon>Ancylostomatidae</taxon>
        <taxon>Ancylostomatinae</taxon>
        <taxon>Ancylostoma</taxon>
    </lineage>
</organism>
<sequence length="298" mass="33181">MSLPSPSDSSYHTFTSTAPPKQAKDETKVPPARTPQLTRLERAKRAIEVLERRLNENKCVRERVNQLEAKLNQINKEMDNAYIKIKDELTRAELGGNQMRASSSASASKATSLYSTDYMEKSQVSPSSNMPVPRYIDATLEQRLSSMERSLKRLDSIENSLAKLTSRMVTSVTKTPSGQSAPQPDASLYGCHEINEIFTQANFHSIIQATTQVELQRARAAISRMLAMPAVYSKMQSTNLSDCIRDRSELDMLGKMIDRFLVKLKNSKLAYRNACGDASNCIICSMGSSSSVSRCSLY</sequence>
<dbReference type="Proteomes" id="UP000252519">
    <property type="component" value="Unassembled WGS sequence"/>
</dbReference>
<feature type="compositionally biased region" description="Polar residues" evidence="1">
    <location>
        <begin position="1"/>
        <end position="19"/>
    </location>
</feature>
<name>A0A368GJW7_ANCCA</name>
<protein>
    <submittedName>
        <fullName evidence="2">Uncharacterized protein</fullName>
    </submittedName>
</protein>
<proteinExistence type="predicted"/>
<dbReference type="AlphaFoldDB" id="A0A368GJW7"/>
<reference evidence="2 3" key="1">
    <citation type="submission" date="2014-10" db="EMBL/GenBank/DDBJ databases">
        <title>Draft genome of the hookworm Ancylostoma caninum.</title>
        <authorList>
            <person name="Mitreva M."/>
        </authorList>
    </citation>
    <scope>NUCLEOTIDE SEQUENCE [LARGE SCALE GENOMIC DNA]</scope>
    <source>
        <strain evidence="2 3">Baltimore</strain>
    </source>
</reference>
<comment type="caution">
    <text evidence="2">The sequence shown here is derived from an EMBL/GenBank/DDBJ whole genome shotgun (WGS) entry which is preliminary data.</text>
</comment>
<evidence type="ECO:0000313" key="2">
    <source>
        <dbReference type="EMBL" id="RCN44672.1"/>
    </source>
</evidence>
<feature type="region of interest" description="Disordered" evidence="1">
    <location>
        <begin position="1"/>
        <end position="38"/>
    </location>
</feature>
<evidence type="ECO:0000256" key="1">
    <source>
        <dbReference type="SAM" id="MobiDB-lite"/>
    </source>
</evidence>
<keyword evidence="3" id="KW-1185">Reference proteome</keyword>
<dbReference type="OrthoDB" id="5867790at2759"/>
<accession>A0A368GJW7</accession>